<accession>A0ABP5X3G2</accession>
<gene>
    <name evidence="1" type="ORF">GCM10010405_25430</name>
</gene>
<sequence>METHSPVTLAEIAELAGVRRPSVSNWRRRHADFPPPVGGTPTVPLFDAEAVAAWLDRRTLPRSSATAPDLPENAPCPTYGDVFRDGLRLRAITATDGRPSDAVLLDALTALAESAVSSTASDKPRQETSSYTRGAHLHLTRLAAEIGVPATAEKLLGTAQRLRTSWASTVTPPAVCALVAGLVQELADGIDDLVVADLAAGSGALLAALLLGGGKPRAVQAAESAEELRELLRLRLRCHRFTDPVIVPDAMGPEPPFTDADVVLADPPFHPSEKAESHDHPLRWAERIVDCLGPGGYGFAVMPEWSLYTTSRGGITPAVVRVRDALLRRRCLRAVIQLPRRVHPFLTGSELALLILTPGGGAPTITMCDADRIAVRHGAPGRAGWIAAWARETARLIGRARDRAAHPELCRDFRPDHLLDDRPLLPSLRLAPVAGAADHLDTTAISRQAAAVAFAPEPVSVAEWLSRLETAPRVTPVHHERLGNLIRSGQIRLLPGHRIPLGRLGTRGQRVYGREELTGERAVGDRRIDPLVLADYPAASVTEPGDVVVLPEDGLRAVVDEAGGSVLLFPVQGLRIRAYGELRGPNAQALGREARLRLRPHQLAAMISSRRNARRARGSLVRRVDLHSLEIPVLSPEETAELDHVMRDLALHTENLKRRLAAIERLGTDLAAGVADGALTLRVR</sequence>
<dbReference type="InterPro" id="IPR036388">
    <property type="entry name" value="WH-like_DNA-bd_sf"/>
</dbReference>
<dbReference type="SUPFAM" id="SSF53335">
    <property type="entry name" value="S-adenosyl-L-methionine-dependent methyltransferases"/>
    <property type="match status" value="1"/>
</dbReference>
<dbReference type="Gene3D" id="3.40.50.150">
    <property type="entry name" value="Vaccinia Virus protein VP39"/>
    <property type="match status" value="1"/>
</dbReference>
<dbReference type="Proteomes" id="UP001501638">
    <property type="component" value="Unassembled WGS sequence"/>
</dbReference>
<organism evidence="1 2">
    <name type="scientific">Streptomyces macrosporus</name>
    <dbReference type="NCBI Taxonomy" id="44032"/>
    <lineage>
        <taxon>Bacteria</taxon>
        <taxon>Bacillati</taxon>
        <taxon>Actinomycetota</taxon>
        <taxon>Actinomycetes</taxon>
        <taxon>Kitasatosporales</taxon>
        <taxon>Streptomycetaceae</taxon>
        <taxon>Streptomyces</taxon>
    </lineage>
</organism>
<dbReference type="InterPro" id="IPR029063">
    <property type="entry name" value="SAM-dependent_MTases_sf"/>
</dbReference>
<comment type="caution">
    <text evidence="1">The sequence shown here is derived from an EMBL/GenBank/DDBJ whole genome shotgun (WGS) entry which is preliminary data.</text>
</comment>
<dbReference type="Gene3D" id="1.10.10.10">
    <property type="entry name" value="Winged helix-like DNA-binding domain superfamily/Winged helix DNA-binding domain"/>
    <property type="match status" value="1"/>
</dbReference>
<evidence type="ECO:0000313" key="2">
    <source>
        <dbReference type="Proteomes" id="UP001501638"/>
    </source>
</evidence>
<dbReference type="EMBL" id="BAAASZ010000020">
    <property type="protein sequence ID" value="GAA2440959.1"/>
    <property type="molecule type" value="Genomic_DNA"/>
</dbReference>
<evidence type="ECO:0008006" key="3">
    <source>
        <dbReference type="Google" id="ProtNLM"/>
    </source>
</evidence>
<reference evidence="2" key="1">
    <citation type="journal article" date="2019" name="Int. J. Syst. Evol. Microbiol.">
        <title>The Global Catalogue of Microorganisms (GCM) 10K type strain sequencing project: providing services to taxonomists for standard genome sequencing and annotation.</title>
        <authorList>
            <consortium name="The Broad Institute Genomics Platform"/>
            <consortium name="The Broad Institute Genome Sequencing Center for Infectious Disease"/>
            <person name="Wu L."/>
            <person name="Ma J."/>
        </authorList>
    </citation>
    <scope>NUCLEOTIDE SEQUENCE [LARGE SCALE GENOMIC DNA]</scope>
    <source>
        <strain evidence="2">JCM 6305</strain>
    </source>
</reference>
<proteinExistence type="predicted"/>
<keyword evidence="2" id="KW-1185">Reference proteome</keyword>
<protein>
    <recommendedName>
        <fullName evidence="3">Site-specific DNA-methyltransferase (adenine-specific)</fullName>
    </recommendedName>
</protein>
<name>A0ABP5X3G2_9ACTN</name>
<evidence type="ECO:0000313" key="1">
    <source>
        <dbReference type="EMBL" id="GAA2440959.1"/>
    </source>
</evidence>